<dbReference type="AlphaFoldDB" id="A0A161YME9"/>
<dbReference type="GO" id="GO:0004252">
    <property type="term" value="F:serine-type endopeptidase activity"/>
    <property type="evidence" value="ECO:0007669"/>
    <property type="project" value="TreeGrafter"/>
</dbReference>
<reference evidence="3 4" key="1">
    <citation type="submission" date="2013-07" db="EMBL/GenBank/DDBJ databases">
        <title>Comparative Genomic and Metabolomic Analysis of Twelve Strains of Pseudoalteromonas luteoviolacea.</title>
        <authorList>
            <person name="Vynne N.G."/>
            <person name="Mansson M."/>
            <person name="Gram L."/>
        </authorList>
    </citation>
    <scope>NUCLEOTIDE SEQUENCE [LARGE SCALE GENOMIC DNA]</scope>
    <source>
        <strain evidence="3 4">CPMOR-1</strain>
    </source>
</reference>
<dbReference type="Pfam" id="PF00326">
    <property type="entry name" value="Peptidase_S9"/>
    <property type="match status" value="1"/>
</dbReference>
<name>A0A161YME9_9GAMM</name>
<dbReference type="PANTHER" id="PTHR42776">
    <property type="entry name" value="SERINE PEPTIDASE S9 FAMILY MEMBER"/>
    <property type="match status" value="1"/>
</dbReference>
<keyword evidence="1" id="KW-0378">Hydrolase</keyword>
<dbReference type="EMBL" id="AUYC01000030">
    <property type="protein sequence ID" value="KZN62844.1"/>
    <property type="molecule type" value="Genomic_DNA"/>
</dbReference>
<dbReference type="GO" id="GO:0006508">
    <property type="term" value="P:proteolysis"/>
    <property type="evidence" value="ECO:0007669"/>
    <property type="project" value="InterPro"/>
</dbReference>
<comment type="caution">
    <text evidence="3">The sequence shown here is derived from an EMBL/GenBank/DDBJ whole genome shotgun (WGS) entry which is preliminary data.</text>
</comment>
<evidence type="ECO:0000259" key="2">
    <source>
        <dbReference type="Pfam" id="PF00326"/>
    </source>
</evidence>
<evidence type="ECO:0000313" key="3">
    <source>
        <dbReference type="EMBL" id="KZN62844.1"/>
    </source>
</evidence>
<dbReference type="Proteomes" id="UP000076486">
    <property type="component" value="Unassembled WGS sequence"/>
</dbReference>
<proteinExistence type="predicted"/>
<gene>
    <name evidence="3" type="ORF">N473_18185</name>
</gene>
<organism evidence="3 4">
    <name type="scientific">Pseudoalteromonas luteoviolacea CPMOR-1</name>
    <dbReference type="NCBI Taxonomy" id="1365248"/>
    <lineage>
        <taxon>Bacteria</taxon>
        <taxon>Pseudomonadati</taxon>
        <taxon>Pseudomonadota</taxon>
        <taxon>Gammaproteobacteria</taxon>
        <taxon>Alteromonadales</taxon>
        <taxon>Pseudoalteromonadaceae</taxon>
        <taxon>Pseudoalteromonas</taxon>
    </lineage>
</organism>
<evidence type="ECO:0000256" key="1">
    <source>
        <dbReference type="ARBA" id="ARBA00022801"/>
    </source>
</evidence>
<feature type="domain" description="Peptidase S9 prolyl oligopeptidase catalytic" evidence="2">
    <location>
        <begin position="456"/>
        <end position="665"/>
    </location>
</feature>
<dbReference type="SUPFAM" id="SSF82171">
    <property type="entry name" value="DPP6 N-terminal domain-like"/>
    <property type="match status" value="1"/>
</dbReference>
<dbReference type="Gene3D" id="2.120.10.30">
    <property type="entry name" value="TolB, C-terminal domain"/>
    <property type="match status" value="1"/>
</dbReference>
<evidence type="ECO:0000313" key="4">
    <source>
        <dbReference type="Proteomes" id="UP000076486"/>
    </source>
</evidence>
<dbReference type="InterPro" id="IPR029058">
    <property type="entry name" value="AB_hydrolase_fold"/>
</dbReference>
<accession>A0A161YME9</accession>
<dbReference type="PATRIC" id="fig|1365248.3.peg.2693"/>
<dbReference type="SUPFAM" id="SSF53474">
    <property type="entry name" value="alpha/beta-Hydrolases"/>
    <property type="match status" value="1"/>
</dbReference>
<dbReference type="InterPro" id="IPR001375">
    <property type="entry name" value="Peptidase_S9_cat"/>
</dbReference>
<dbReference type="Gene3D" id="3.40.50.1820">
    <property type="entry name" value="alpha/beta hydrolase"/>
    <property type="match status" value="1"/>
</dbReference>
<sequence>MENQIMNKNLSAFKSVVISAAIGSSILLTGCQFTNTLDSTKAIQAQQVTELVELESLFSQDQINKVSLSNDGKWIAFMQMNNGGQNIFVLRQGDQLENAVALTDFADGVDGFVWSANSNEILFNKDFEGNENDQIFTLRFSPQQTKLAPVINRLTHRDDVDYMFVEQVKNDSNKIAVLANHNSSQMDLFHIDINTQAITLMQDNDISFFTSQLDDDGYAAVAAKLNSDNSVTVYKRVGDGWQEVFQSEVGENVSVISYDSDSNKAFISGSIQGRDKEELLELDLTTHKLKTAHKDPENQSDLYQVIFDKVGKPVIVSYYGGRLRNYALSNSTATTMRKIESQLSGDYDLLVEKIEHDKGQWYLKVSYADRPDEKFVYNTNSGTLTDLLNQAPSFNPDLLGDRSSITYTAADGVQIQAYLTLPKQIKQNLPTIILPHGGPWARDEWGYSSNYFVPIAHFFANRGYAVLQPNFRSSTGFGKQFIELGNKNWGTGGMQQDLTDGVNYLVEMGIADKQRVGIMGASYGGYAALAGATFTPDIYSAVISYVGPSSLTAMVESFPAHFRPYMGTVFAGVGDPLIEADRVDMESRSPINFVDKIKAPIMLIQGANDPRIPQYQSDTIAKKLFETDRAVEYILAKDEGHGFRSQDNKLASIIAMEAFFAKHLGGMQSSKVNPKVRDHLTSLKVDVSKL</sequence>
<dbReference type="InterPro" id="IPR011042">
    <property type="entry name" value="6-blade_b-propeller_TolB-like"/>
</dbReference>
<dbReference type="RefSeq" id="WP_081221150.1">
    <property type="nucleotide sequence ID" value="NZ_AUYC01000030.1"/>
</dbReference>
<protein>
    <recommendedName>
        <fullName evidence="2">Peptidase S9 prolyl oligopeptidase catalytic domain-containing protein</fullName>
    </recommendedName>
</protein>
<dbReference type="PANTHER" id="PTHR42776:SF27">
    <property type="entry name" value="DIPEPTIDYL PEPTIDASE FAMILY MEMBER 6"/>
    <property type="match status" value="1"/>
</dbReference>